<feature type="transmembrane region" description="Helical" evidence="2">
    <location>
        <begin position="118"/>
        <end position="143"/>
    </location>
</feature>
<feature type="region of interest" description="Disordered" evidence="1">
    <location>
        <begin position="1"/>
        <end position="32"/>
    </location>
</feature>
<evidence type="ECO:0000313" key="5">
    <source>
        <dbReference type="Proteomes" id="UP000264120"/>
    </source>
</evidence>
<keyword evidence="2" id="KW-0472">Membrane</keyword>
<dbReference type="PANTHER" id="PTHR22911">
    <property type="entry name" value="ACYL-MALONYL CONDENSING ENZYME-RELATED"/>
    <property type="match status" value="1"/>
</dbReference>
<dbReference type="EMBL" id="CP023036">
    <property type="protein sequence ID" value="AXY23718.1"/>
    <property type="molecule type" value="Genomic_DNA"/>
</dbReference>
<evidence type="ECO:0000313" key="4">
    <source>
        <dbReference type="EMBL" id="AXY23718.1"/>
    </source>
</evidence>
<reference evidence="4 5" key="1">
    <citation type="submission" date="2017-08" db="EMBL/GenBank/DDBJ databases">
        <title>Complete genome sequence of Gluconacetobacter saccharivorans CV1 isolated from Fermented Vinegar.</title>
        <authorList>
            <person name="Kim S.-Y."/>
        </authorList>
    </citation>
    <scope>NUCLEOTIDE SEQUENCE [LARGE SCALE GENOMIC DNA]</scope>
    <source>
        <strain evidence="4 5">CV1</strain>
    </source>
</reference>
<organism evidence="4 5">
    <name type="scientific">Komagataeibacter saccharivorans</name>
    <dbReference type="NCBI Taxonomy" id="265959"/>
    <lineage>
        <taxon>Bacteria</taxon>
        <taxon>Pseudomonadati</taxon>
        <taxon>Pseudomonadota</taxon>
        <taxon>Alphaproteobacteria</taxon>
        <taxon>Acetobacterales</taxon>
        <taxon>Acetobacteraceae</taxon>
        <taxon>Komagataeibacter</taxon>
    </lineage>
</organism>
<dbReference type="OrthoDB" id="9814238at2"/>
<feature type="domain" description="EamA" evidence="3">
    <location>
        <begin position="181"/>
        <end position="307"/>
    </location>
</feature>
<feature type="transmembrane region" description="Helical" evidence="2">
    <location>
        <begin position="212"/>
        <end position="232"/>
    </location>
</feature>
<dbReference type="Proteomes" id="UP000264120">
    <property type="component" value="Chromosome"/>
</dbReference>
<feature type="transmembrane region" description="Helical" evidence="2">
    <location>
        <begin position="95"/>
        <end position="112"/>
    </location>
</feature>
<gene>
    <name evidence="4" type="ORF">CD178_02974</name>
</gene>
<dbReference type="RefSeq" id="WP_118963499.1">
    <property type="nucleotide sequence ID" value="NZ_CP023036.1"/>
</dbReference>
<keyword evidence="2" id="KW-1133">Transmembrane helix</keyword>
<dbReference type="InterPro" id="IPR037185">
    <property type="entry name" value="EmrE-like"/>
</dbReference>
<feature type="transmembrane region" description="Helical" evidence="2">
    <location>
        <begin position="41"/>
        <end position="60"/>
    </location>
</feature>
<dbReference type="KEGG" id="ksc:CD178_02974"/>
<feature type="transmembrane region" description="Helical" evidence="2">
    <location>
        <begin position="238"/>
        <end position="260"/>
    </location>
</feature>
<dbReference type="SUPFAM" id="SSF103481">
    <property type="entry name" value="Multidrug resistance efflux transporter EmrE"/>
    <property type="match status" value="2"/>
</dbReference>
<feature type="transmembrane region" description="Helical" evidence="2">
    <location>
        <begin position="293"/>
        <end position="313"/>
    </location>
</feature>
<feature type="transmembrane region" description="Helical" evidence="2">
    <location>
        <begin position="179"/>
        <end position="200"/>
    </location>
</feature>
<dbReference type="GO" id="GO:0016020">
    <property type="term" value="C:membrane"/>
    <property type="evidence" value="ECO:0007669"/>
    <property type="project" value="InterPro"/>
</dbReference>
<proteinExistence type="predicted"/>
<evidence type="ECO:0000256" key="1">
    <source>
        <dbReference type="SAM" id="MobiDB-lite"/>
    </source>
</evidence>
<protein>
    <submittedName>
        <fullName evidence="4">EamA-like transporter family protein</fullName>
    </submittedName>
</protein>
<keyword evidence="5" id="KW-1185">Reference proteome</keyword>
<dbReference type="InterPro" id="IPR000620">
    <property type="entry name" value="EamA_dom"/>
</dbReference>
<keyword evidence="2" id="KW-0812">Transmembrane</keyword>
<name>A0A347WFS5_9PROT</name>
<feature type="domain" description="EamA" evidence="3">
    <location>
        <begin position="41"/>
        <end position="166"/>
    </location>
</feature>
<dbReference type="AlphaFoldDB" id="A0A347WFS5"/>
<accession>A0A347WFS5</accession>
<sequence>MSLSVLQSPEEPRRPLNTPADPARHAPPPISPWTGRPAAELVLAMILSGTIGVFVVQSGLDPVDVVFWRCVFGSVFMGGWCLIRGMFHELTWRGSLLGVLCGVFIVISWIGLFTAYRLISIATATVVYHIQPFFVVLSGAVFLHERITRNQCVWMLAAFAGVAMASGVSASHISFGSSWILGMLVTLGSAMLYALTTLITKHMHGQRPQITVFWQTLTGIVMLAPFAGHAHLPPDAAWGWLIGIGVIHTGLCFVLMYAAYPRLTMPTIGSLTFIYPLVAILCDRLVYGHRLTPLQLCGAVLIAVSTLGARLGWRIPLRRQGGKKAPHVVRCSVWRDR</sequence>
<evidence type="ECO:0000256" key="2">
    <source>
        <dbReference type="SAM" id="Phobius"/>
    </source>
</evidence>
<feature type="transmembrane region" description="Helical" evidence="2">
    <location>
        <begin position="66"/>
        <end position="83"/>
    </location>
</feature>
<feature type="transmembrane region" description="Helical" evidence="2">
    <location>
        <begin position="152"/>
        <end position="173"/>
    </location>
</feature>
<feature type="transmembrane region" description="Helical" evidence="2">
    <location>
        <begin position="267"/>
        <end position="287"/>
    </location>
</feature>
<dbReference type="Pfam" id="PF00892">
    <property type="entry name" value="EamA"/>
    <property type="match status" value="2"/>
</dbReference>
<evidence type="ECO:0000259" key="3">
    <source>
        <dbReference type="Pfam" id="PF00892"/>
    </source>
</evidence>
<dbReference type="PANTHER" id="PTHR22911:SF102">
    <property type="entry name" value="MEMBRANE PROTEIN"/>
    <property type="match status" value="1"/>
</dbReference>